<dbReference type="AlphaFoldDB" id="A0A3G9GD14"/>
<dbReference type="Proteomes" id="UP000198290">
    <property type="component" value="Chromosome"/>
</dbReference>
<sequence>MNEWNFGRNIAGIKLLVELGMDYGVDEKKCLSGTGIKHSNLNDAAFIVTGEQELRVIRNIVTLLRGEQNLGLSAGQRYHFTTFGMLGFAMVSSPNLKIALELALRYFNLTFAFCQFSIEETEQEVRVKINADHLPAELRKFCLERDITALITIQRELLEVDSILVQTSLAIPTPSNPQPYIEFFGSRVGFNKKITLAHFDKNKMQQPIRQANPLTLQQCEDQCAKLIERYCSRIGLAARVRAKLINDIHMDMEKMAAMFFMTSRTLRRQLDEEGTSFIKLRDEVRCALAEEYLSALNLSVDETSHRLGYASSSSFIAAFRRMTGKTPLSFKRTNEGGV</sequence>
<keyword evidence="1" id="KW-0805">Transcription regulation</keyword>
<dbReference type="GO" id="GO:0005829">
    <property type="term" value="C:cytosol"/>
    <property type="evidence" value="ECO:0007669"/>
    <property type="project" value="TreeGrafter"/>
</dbReference>
<dbReference type="Gene3D" id="1.10.10.60">
    <property type="entry name" value="Homeodomain-like"/>
    <property type="match status" value="1"/>
</dbReference>
<dbReference type="Pfam" id="PF12833">
    <property type="entry name" value="HTH_18"/>
    <property type="match status" value="1"/>
</dbReference>
<dbReference type="RefSeq" id="WP_089084291.1">
    <property type="nucleotide sequence ID" value="NZ_AP018823.1"/>
</dbReference>
<evidence type="ECO:0000313" key="6">
    <source>
        <dbReference type="Proteomes" id="UP000198290"/>
    </source>
</evidence>
<dbReference type="PANTHER" id="PTHR47894">
    <property type="entry name" value="HTH-TYPE TRANSCRIPTIONAL REGULATOR GADX"/>
    <property type="match status" value="1"/>
</dbReference>
<dbReference type="SMART" id="SM00342">
    <property type="entry name" value="HTH_ARAC"/>
    <property type="match status" value="1"/>
</dbReference>
<dbReference type="Pfam" id="PF12625">
    <property type="entry name" value="Arabinose_bd"/>
    <property type="match status" value="1"/>
</dbReference>
<protein>
    <submittedName>
        <fullName evidence="5">Transcriptional regulator, AraC family</fullName>
    </submittedName>
</protein>
<keyword evidence="6" id="KW-1185">Reference proteome</keyword>
<reference evidence="5 6" key="2">
    <citation type="journal article" date="2017" name="Genome Announc.">
        <title>Draft genome sequence of Aquitalea magnusonii strain H3, a plant growth-promoting bacterium of duckweed Lemna minor.</title>
        <authorList>
            <person name="Ishizawa H."/>
            <person name="Kuroda M."/>
            <person name="Ike M."/>
        </authorList>
    </citation>
    <scope>NUCLEOTIDE SEQUENCE [LARGE SCALE GENOMIC DNA]</scope>
    <source>
        <strain evidence="5 6">H3</strain>
    </source>
</reference>
<dbReference type="PANTHER" id="PTHR47894:SF1">
    <property type="entry name" value="HTH-TYPE TRANSCRIPTIONAL REGULATOR VQSM"/>
    <property type="match status" value="1"/>
</dbReference>
<dbReference type="InterPro" id="IPR018060">
    <property type="entry name" value="HTH_AraC"/>
</dbReference>
<dbReference type="KEGG" id="amah:DLM_0909"/>
<dbReference type="GO" id="GO:0000976">
    <property type="term" value="F:transcription cis-regulatory region binding"/>
    <property type="evidence" value="ECO:0007669"/>
    <property type="project" value="TreeGrafter"/>
</dbReference>
<feature type="domain" description="HTH araC/xylS-type" evidence="4">
    <location>
        <begin position="234"/>
        <end position="333"/>
    </location>
</feature>
<evidence type="ECO:0000256" key="2">
    <source>
        <dbReference type="ARBA" id="ARBA00023125"/>
    </source>
</evidence>
<dbReference type="GO" id="GO:0003700">
    <property type="term" value="F:DNA-binding transcription factor activity"/>
    <property type="evidence" value="ECO:0007669"/>
    <property type="project" value="InterPro"/>
</dbReference>
<dbReference type="EMBL" id="AP018823">
    <property type="protein sequence ID" value="BBF84549.1"/>
    <property type="molecule type" value="Genomic_DNA"/>
</dbReference>
<dbReference type="SUPFAM" id="SSF46689">
    <property type="entry name" value="Homeodomain-like"/>
    <property type="match status" value="1"/>
</dbReference>
<keyword evidence="3" id="KW-0804">Transcription</keyword>
<evidence type="ECO:0000259" key="4">
    <source>
        <dbReference type="PROSITE" id="PS01124"/>
    </source>
</evidence>
<proteinExistence type="predicted"/>
<evidence type="ECO:0000256" key="1">
    <source>
        <dbReference type="ARBA" id="ARBA00023015"/>
    </source>
</evidence>
<accession>A0A3G9GD14</accession>
<organism evidence="5 6">
    <name type="scientific">Aquitalea magnusonii</name>
    <dbReference type="NCBI Taxonomy" id="332411"/>
    <lineage>
        <taxon>Bacteria</taxon>
        <taxon>Pseudomonadati</taxon>
        <taxon>Pseudomonadota</taxon>
        <taxon>Betaproteobacteria</taxon>
        <taxon>Neisseriales</taxon>
        <taxon>Chromobacteriaceae</taxon>
        <taxon>Aquitalea</taxon>
    </lineage>
</organism>
<dbReference type="InterPro" id="IPR009057">
    <property type="entry name" value="Homeodomain-like_sf"/>
</dbReference>
<evidence type="ECO:0000313" key="5">
    <source>
        <dbReference type="EMBL" id="BBF84549.1"/>
    </source>
</evidence>
<dbReference type="InterPro" id="IPR032687">
    <property type="entry name" value="AraC-type_N"/>
</dbReference>
<keyword evidence="2" id="KW-0238">DNA-binding</keyword>
<gene>
    <name evidence="5" type="ORF">DLM_0909</name>
</gene>
<evidence type="ECO:0000256" key="3">
    <source>
        <dbReference type="ARBA" id="ARBA00023163"/>
    </source>
</evidence>
<dbReference type="PROSITE" id="PS01124">
    <property type="entry name" value="HTH_ARAC_FAMILY_2"/>
    <property type="match status" value="1"/>
</dbReference>
<reference evidence="6" key="3">
    <citation type="journal article" date="2017" name="Plant Physiol. Biochem.">
        <title>Differential oxidative and antioxidative response of duckweed Lemna minor toward plant growth promoting/inhibiting bacteria.</title>
        <authorList>
            <person name="Ishizawa H."/>
            <person name="Kuroda M."/>
            <person name="Morikawa M."/>
            <person name="Ike M."/>
        </authorList>
    </citation>
    <scope>NUCLEOTIDE SEQUENCE [LARGE SCALE GENOMIC DNA]</scope>
    <source>
        <strain evidence="6">H3</strain>
    </source>
</reference>
<name>A0A3G9GD14_9NEIS</name>
<reference evidence="6" key="1">
    <citation type="journal article" date="2017" name="Biotechnol. Biofuels">
        <title>Evaluation of environmental bacterial communities as a factor affecting the growth of duckweed Lemna minor.</title>
        <authorList>
            <person name="Ishizawa H."/>
            <person name="Kuroda M."/>
            <person name="Morikawa M."/>
            <person name="Ike M."/>
        </authorList>
    </citation>
    <scope>NUCLEOTIDE SEQUENCE [LARGE SCALE GENOMIC DNA]</scope>
    <source>
        <strain evidence="6">H3</strain>
    </source>
</reference>
<dbReference type="OrthoDB" id="6506763at2"/>